<keyword evidence="2" id="KW-1185">Reference proteome</keyword>
<name>A0ABS5V7B3_9GAMM</name>
<sequence>MVLTMLSLSLLSAWYFGTRAFAKGMGVKRWACIGAAMGPVAYPLFTTHKRLMERKAGLYGERCIGL</sequence>
<dbReference type="EMBL" id="JAHEPS010000010">
    <property type="protein sequence ID" value="MBT1446324.1"/>
    <property type="molecule type" value="Genomic_DNA"/>
</dbReference>
<proteinExistence type="predicted"/>
<evidence type="ECO:0000313" key="1">
    <source>
        <dbReference type="EMBL" id="MBT1446324.1"/>
    </source>
</evidence>
<protein>
    <submittedName>
        <fullName evidence="1">Uncharacterized protein</fullName>
    </submittedName>
</protein>
<evidence type="ECO:0000313" key="2">
    <source>
        <dbReference type="Proteomes" id="UP001195903"/>
    </source>
</evidence>
<gene>
    <name evidence="1" type="ORF">KJI95_17660</name>
</gene>
<organism evidence="1 2">
    <name type="scientific">Shewanella jiangmenensis</name>
    <dbReference type="NCBI Taxonomy" id="2837387"/>
    <lineage>
        <taxon>Bacteria</taxon>
        <taxon>Pseudomonadati</taxon>
        <taxon>Pseudomonadota</taxon>
        <taxon>Gammaproteobacteria</taxon>
        <taxon>Alteromonadales</taxon>
        <taxon>Shewanellaceae</taxon>
        <taxon>Shewanella</taxon>
    </lineage>
</organism>
<reference evidence="1 2" key="1">
    <citation type="submission" date="2021-05" db="EMBL/GenBank/DDBJ databases">
        <title>Shewanella sp. JM162201.</title>
        <authorList>
            <person name="Xu S."/>
            <person name="Li A."/>
        </authorList>
    </citation>
    <scope>NUCLEOTIDE SEQUENCE [LARGE SCALE GENOMIC DNA]</scope>
    <source>
        <strain evidence="1 2">JM162201</strain>
    </source>
</reference>
<dbReference type="Proteomes" id="UP001195903">
    <property type="component" value="Unassembled WGS sequence"/>
</dbReference>
<comment type="caution">
    <text evidence="1">The sequence shown here is derived from an EMBL/GenBank/DDBJ whole genome shotgun (WGS) entry which is preliminary data.</text>
</comment>
<accession>A0ABS5V7B3</accession>